<dbReference type="SUPFAM" id="SSF56935">
    <property type="entry name" value="Porins"/>
    <property type="match status" value="1"/>
</dbReference>
<sequence length="305" mass="33110">MAALKTSGLLTGFALSMALTVSGAALASDLPSKKGAPPPPVAPSITWFDIAVSVKGMTDYNFRGISQTDRKPAIQGGAELQFYDNLVYAGVYASNVDLATRPPAEIDFYAGIRPKFGPVTVDVGVWQYYYPSEKQFIDTAGVYWTPRNTDYTEVYGKVSYNFEDKLILGANVFYAWDWLGTGASGTYASVTAKYNLPFLEGLSVSGEFGHYWLGTTNLAIWSTVPPTNLPDYAYWNAGVSYTWKNLTADVRYHDTNLSKTECFALTADPRGVNSGSGRSKWCAPTVVATLSFDITASSVGIFAPK</sequence>
<evidence type="ECO:0000256" key="1">
    <source>
        <dbReference type="SAM" id="SignalP"/>
    </source>
</evidence>
<protein>
    <recommendedName>
        <fullName evidence="4">Porin</fullName>
    </recommendedName>
</protein>
<evidence type="ECO:0008006" key="4">
    <source>
        <dbReference type="Google" id="ProtNLM"/>
    </source>
</evidence>
<name>A0A1H7UWJ3_9HYPH</name>
<dbReference type="EMBL" id="FOAN01000006">
    <property type="protein sequence ID" value="SEM01206.1"/>
    <property type="molecule type" value="Genomic_DNA"/>
</dbReference>
<dbReference type="AlphaFoldDB" id="A0A1H7UWJ3"/>
<reference evidence="3" key="1">
    <citation type="submission" date="2016-10" db="EMBL/GenBank/DDBJ databases">
        <authorList>
            <person name="Varghese N."/>
            <person name="Submissions S."/>
        </authorList>
    </citation>
    <scope>NUCLEOTIDE SEQUENCE [LARGE SCALE GENOMIC DNA]</scope>
    <source>
        <strain evidence="3">LMG 26383,CCUG 61248,R- 45681</strain>
    </source>
</reference>
<dbReference type="Pfam" id="PF09694">
    <property type="entry name" value="Gcw_chp"/>
    <property type="match status" value="1"/>
</dbReference>
<organism evidence="2 3">
    <name type="scientific">Bosea lupini</name>
    <dbReference type="NCBI Taxonomy" id="1036779"/>
    <lineage>
        <taxon>Bacteria</taxon>
        <taxon>Pseudomonadati</taxon>
        <taxon>Pseudomonadota</taxon>
        <taxon>Alphaproteobacteria</taxon>
        <taxon>Hyphomicrobiales</taxon>
        <taxon>Boseaceae</taxon>
        <taxon>Bosea</taxon>
    </lineage>
</organism>
<proteinExistence type="predicted"/>
<dbReference type="Proteomes" id="UP000199664">
    <property type="component" value="Unassembled WGS sequence"/>
</dbReference>
<feature type="chain" id="PRO_5011576626" description="Porin" evidence="1">
    <location>
        <begin position="28"/>
        <end position="305"/>
    </location>
</feature>
<dbReference type="InterPro" id="IPR010239">
    <property type="entry name" value="CHP02001"/>
</dbReference>
<dbReference type="RefSeq" id="WP_167561684.1">
    <property type="nucleotide sequence ID" value="NZ_FOAN01000006.1"/>
</dbReference>
<evidence type="ECO:0000313" key="2">
    <source>
        <dbReference type="EMBL" id="SEM01206.1"/>
    </source>
</evidence>
<dbReference type="NCBIfam" id="TIGR02001">
    <property type="entry name" value="gcw_chp"/>
    <property type="match status" value="1"/>
</dbReference>
<gene>
    <name evidence="2" type="ORF">SAMN04515666_106455</name>
</gene>
<evidence type="ECO:0000313" key="3">
    <source>
        <dbReference type="Proteomes" id="UP000199664"/>
    </source>
</evidence>
<feature type="signal peptide" evidence="1">
    <location>
        <begin position="1"/>
        <end position="27"/>
    </location>
</feature>
<keyword evidence="3" id="KW-1185">Reference proteome</keyword>
<keyword evidence="1" id="KW-0732">Signal</keyword>
<accession>A0A1H7UWJ3</accession>